<gene>
    <name evidence="4" type="primary">smc_1</name>
    <name evidence="4" type="ORF">DWB77_02119</name>
</gene>
<dbReference type="EMBL" id="CP032698">
    <property type="protein sequence ID" value="AYG79999.1"/>
    <property type="molecule type" value="Genomic_DNA"/>
</dbReference>
<evidence type="ECO:0000256" key="2">
    <source>
        <dbReference type="SAM" id="MobiDB-lite"/>
    </source>
</evidence>
<dbReference type="SUPFAM" id="SSF53955">
    <property type="entry name" value="Lysozyme-like"/>
    <property type="match status" value="1"/>
</dbReference>
<evidence type="ECO:0000313" key="5">
    <source>
        <dbReference type="Proteomes" id="UP000271554"/>
    </source>
</evidence>
<reference evidence="4 5" key="1">
    <citation type="submission" date="2018-10" db="EMBL/GenBank/DDBJ databases">
        <title>Relationship between Morphology and Antimicrobial Activity in Streptomyces.</title>
        <authorList>
            <person name="Kang H.J."/>
            <person name="Kim S.B."/>
        </authorList>
    </citation>
    <scope>NUCLEOTIDE SEQUENCE [LARGE SCALE GENOMIC DNA]</scope>
    <source>
        <strain evidence="4 5">BH38</strain>
    </source>
</reference>
<organism evidence="4 5">
    <name type="scientific">Streptomyces hundungensis</name>
    <dbReference type="NCBI Taxonomy" id="1077946"/>
    <lineage>
        <taxon>Bacteria</taxon>
        <taxon>Bacillati</taxon>
        <taxon>Actinomycetota</taxon>
        <taxon>Actinomycetes</taxon>
        <taxon>Kitasatosporales</taxon>
        <taxon>Streptomycetaceae</taxon>
        <taxon>Streptomyces</taxon>
    </lineage>
</organism>
<protein>
    <submittedName>
        <fullName evidence="4">Chromosome partition protein Smc</fullName>
    </submittedName>
</protein>
<evidence type="ECO:0000313" key="4">
    <source>
        <dbReference type="EMBL" id="AYG79999.1"/>
    </source>
</evidence>
<accession>A0A387H9G0</accession>
<feature type="compositionally biased region" description="Polar residues" evidence="2">
    <location>
        <begin position="689"/>
        <end position="698"/>
    </location>
</feature>
<dbReference type="Gene3D" id="1.10.530.10">
    <property type="match status" value="1"/>
</dbReference>
<feature type="domain" description="Transglycosylase SLT" evidence="3">
    <location>
        <begin position="1771"/>
        <end position="1849"/>
    </location>
</feature>
<proteinExistence type="predicted"/>
<feature type="region of interest" description="Disordered" evidence="2">
    <location>
        <begin position="663"/>
        <end position="698"/>
    </location>
</feature>
<evidence type="ECO:0000259" key="3">
    <source>
        <dbReference type="Pfam" id="PF01464"/>
    </source>
</evidence>
<name>A0A387H9G0_9ACTN</name>
<sequence>MATRGRAPVKVGSGYLEIYPELSKSGLAKMRGDLTRQMTRMGEQAARSFSASINKGFSTLASSASKAAKAAKAAKAGTEKEALDTSNKLRQIERSLTRFHGEEAGKQFRTYRNLARQREQLEEGTSAATRKAISDTVRANREATQETLREARQQAQEKARLQREDLAETRRRIQAEKTEERALAAEVRQVKAQQAAAARQAAAEQRAAEREMAAAVRQRLAEERAAHLARQGFLREELRGLQQQRSEMAATIAANRRQIATWDRDHRTATRSASSQWKSLGQATETYGQNLEQVGRSINQNLVMPLAAAAGIMTKIGATSADMQFYSSEGLNRAGFNQKEVAKGIQSIQDFAVKTPFSLEDMTDKFSQVARNFESYGDSTSKSLKKSELLIKGIADYAASFGVTNPEKVKGGMMAADMMMDQGKLSTRYLRQFVRGTGIPMNEIGKIAGYKGGPDFLKEVQDPKGGVNSRDFFDKFIKAYQKAPGVKGSAEALGTGSIGGHFTAVKEQAQLNLGKLFGQFNEDTGKFEWTELGQNTHKLADRLGKLVEDPDFKQLSGGLTGNLVRAINLLITGFEKVQGFLNDHPAIKGLVAQVVKLAVVLGPLAVAAGLLTKTFGKIAKSLSPLVKAGSGVLKGARGAYRTGNQALAGVRAGRGNFREAYRQRRADYHDGDDRSAARRGLDRVRGQDSRSTQLTVQTSEAEAALRQVDQKIQEIQNRIHNLNQERLAQLASELGGEGGVRGRASSADREIDQARLSVGELNQAQIAGLGQRLVALKETAATAESGIKQVHQAVNALNDAKAGMVRQQVQYLTDKADTAQRRVAQVSSEVGSLNDRSLGSVREKFSGSLTPAIKGSYSQATDLNNRIKDVNGRGLGSITGKVRTLGDALEKAASKAGGLEGKLIAVNELTGFGGGGDGKGKSKGKKHALGGVIPGYAPGVDNYHAILSPGEAVLRPEVANALGSDRINEWNSAAARGRISRHAKGKAGKGSSKSGTWPLSVLEEMYDIVNVGPGIGAFTSGIGMASAGAGIGGATGSNVRHWGAQAGGDGAGRLVNNRFENLKEFVLQRVPDFLTKAPTGIGNLIGIAAGGIAPTAGNLFWEDIWKGDGNIAQRGLQFGTDLAKSIPQILKDLVTNLWDSGAEILGALADAITDPVGFLEGAFRSVKDMFTGMVEQVREMVGLLKQIWSSPSEYAAEVFESFVERAKELMPNTQGLFAFADGGIVPGYSPGNDRVHALLSPGEAILRPEAARLLGHSTVRQLNSGAKTGSLFAPAKLGYDISLPDAEAYEAAVAKIRAALDSLSEAVRAHRGSAMADWDQVAAKVRSAVDGDIRPAQQRWIQHTQGPLTQTERSFQSTNRAVWDDVQSQVGSSVSLASGSLARLRSNLDSTRQFFESASGRIQELWRSAMSYVDSSTRSTVSGPYNRGAVSMMSAMAKLAGTQAPLDPVHFATGGVVPGYQPGVDTVPAMLSKGEGILRPEVVRALGAETILRWNDQARKGGHVYANGGVVGQKSWSGQTGGDWVSKHKDDDYEGYTAALAAGWNSVVKPMLDAVSGSFGIAGDLDRRGFEKSLPWAEKWTKWVDDHTSGGGQVVKVALEEFRTEAPMVGGSKYSLGTGEAWCADFISYVVDKAGANAAYGNSPKGAPQNRWPAVATWNAAMRHVPISQSQPGDLLTYRGNGHINLKTGPDETVGGNESNSLKRARGYWRNATAALRPTGGAATSDGPVLNAWPGSVPKFSGTLGGGVDGEIAQAIAKAMGLTGVSGSRWADGIATIIRRESGGNPRAINNWDSNAKAGTPSKGLTQVIDPTFRAYHQPGTSWDIFDPVANIAASINYIRDRYGDIGRVQQADPSKPPKGYWTGTNYASPGLALVGEKGPELINFRGGERVYNNGETRDLLGPRYEIHIHEARSEDTTQAVIRGLKYVETMYGM</sequence>
<keyword evidence="1" id="KW-0175">Coiled coil</keyword>
<dbReference type="CDD" id="cd13402">
    <property type="entry name" value="LT_TF-like"/>
    <property type="match status" value="1"/>
</dbReference>
<dbReference type="Proteomes" id="UP000271554">
    <property type="component" value="Chromosome"/>
</dbReference>
<dbReference type="InterPro" id="IPR023346">
    <property type="entry name" value="Lysozyme-like_dom_sf"/>
</dbReference>
<dbReference type="KEGG" id="shun:DWB77_02119"/>
<feature type="coiled-coil region" evidence="1">
    <location>
        <begin position="698"/>
        <end position="725"/>
    </location>
</feature>
<feature type="compositionally biased region" description="Basic and acidic residues" evidence="2">
    <location>
        <begin position="663"/>
        <end position="688"/>
    </location>
</feature>
<feature type="coiled-coil region" evidence="1">
    <location>
        <begin position="134"/>
        <end position="218"/>
    </location>
</feature>
<dbReference type="InterPro" id="IPR008258">
    <property type="entry name" value="Transglycosylase_SLT_dom_1"/>
</dbReference>
<evidence type="ECO:0000256" key="1">
    <source>
        <dbReference type="SAM" id="Coils"/>
    </source>
</evidence>
<keyword evidence="5" id="KW-1185">Reference proteome</keyword>
<dbReference type="RefSeq" id="WP_428985113.1">
    <property type="nucleotide sequence ID" value="NZ_CP032698.1"/>
</dbReference>
<dbReference type="Pfam" id="PF01464">
    <property type="entry name" value="SLT"/>
    <property type="match status" value="1"/>
</dbReference>